<evidence type="ECO:0000256" key="1">
    <source>
        <dbReference type="ARBA" id="ARBA00006974"/>
    </source>
</evidence>
<feature type="compositionally biased region" description="Basic and acidic residues" evidence="2">
    <location>
        <begin position="143"/>
        <end position="162"/>
    </location>
</feature>
<evidence type="ECO:0000256" key="2">
    <source>
        <dbReference type="SAM" id="MobiDB-lite"/>
    </source>
</evidence>
<sequence length="363" mass="40469">MVIFNGSDEILTTVTSSGADAKVCVACTANASTASWWGSTRSGTPTSPPRPYPTPSPSSSSASDAIPTPFSSHEINPPSTLQLRQWRRSSRETRGCGSRRSSSRTTSSSTRRASGVRVRLSRVELRERARIGLGLARQLDGGDGERRGGLPRRADPPDDPLRSPRLVNECGLPIADAVDILDLAAERTGRRQLKQMGIAGLAAEIMEVEVRKPSLYSLSDSSRCISCTTSRSLIPHNEDNNIWQQRLFNADSAIDEHLDVVPRGLHLIYVDKSRRRYLVSSNFIDHPLFHILIERSDGREGTSSAMVIGCEVVLFRCLLWMLRNGDELKPDDLAHQLFDETPKILLRWSWRRRIMPTKCLMYF</sequence>
<dbReference type="AlphaFoldDB" id="A0A6V7NQA7"/>
<name>A0A6V7NQA7_ANACO</name>
<feature type="compositionally biased region" description="Polar residues" evidence="2">
    <location>
        <begin position="70"/>
        <end position="83"/>
    </location>
</feature>
<evidence type="ECO:0000313" key="3">
    <source>
        <dbReference type="EMBL" id="CAD1820725.1"/>
    </source>
</evidence>
<dbReference type="GO" id="GO:0009733">
    <property type="term" value="P:response to auxin"/>
    <property type="evidence" value="ECO:0007669"/>
    <property type="project" value="InterPro"/>
</dbReference>
<accession>A0A6V7NQA7</accession>
<reference evidence="3" key="1">
    <citation type="submission" date="2020-07" db="EMBL/GenBank/DDBJ databases">
        <authorList>
            <person name="Lin J."/>
        </authorList>
    </citation>
    <scope>NUCLEOTIDE SEQUENCE</scope>
</reference>
<proteinExistence type="inferred from homology"/>
<dbReference type="EMBL" id="LR862141">
    <property type="protein sequence ID" value="CAD1820725.1"/>
    <property type="molecule type" value="Genomic_DNA"/>
</dbReference>
<feature type="compositionally biased region" description="Low complexity" evidence="2">
    <location>
        <begin position="57"/>
        <end position="69"/>
    </location>
</feature>
<feature type="compositionally biased region" description="Low complexity" evidence="2">
    <location>
        <begin position="95"/>
        <end position="117"/>
    </location>
</feature>
<protein>
    <submittedName>
        <fullName evidence="3">Uncharacterized protein</fullName>
    </submittedName>
</protein>
<feature type="compositionally biased region" description="Pro residues" evidence="2">
    <location>
        <begin position="46"/>
        <end position="56"/>
    </location>
</feature>
<dbReference type="InterPro" id="IPR003676">
    <property type="entry name" value="SAUR_fam"/>
</dbReference>
<organism evidence="3">
    <name type="scientific">Ananas comosus var. bracteatus</name>
    <name type="common">red pineapple</name>
    <dbReference type="NCBI Taxonomy" id="296719"/>
    <lineage>
        <taxon>Eukaryota</taxon>
        <taxon>Viridiplantae</taxon>
        <taxon>Streptophyta</taxon>
        <taxon>Embryophyta</taxon>
        <taxon>Tracheophyta</taxon>
        <taxon>Spermatophyta</taxon>
        <taxon>Magnoliopsida</taxon>
        <taxon>Liliopsida</taxon>
        <taxon>Poales</taxon>
        <taxon>Bromeliaceae</taxon>
        <taxon>Bromelioideae</taxon>
        <taxon>Ananas</taxon>
    </lineage>
</organism>
<comment type="similarity">
    <text evidence="1">Belongs to the ARG7 family.</text>
</comment>
<gene>
    <name evidence="3" type="ORF">CB5_LOCUS3936</name>
</gene>
<feature type="region of interest" description="Disordered" evidence="2">
    <location>
        <begin position="136"/>
        <end position="165"/>
    </location>
</feature>
<dbReference type="Pfam" id="PF02519">
    <property type="entry name" value="Auxin_inducible"/>
    <property type="match status" value="1"/>
</dbReference>
<feature type="region of interest" description="Disordered" evidence="2">
    <location>
        <begin position="35"/>
        <end position="117"/>
    </location>
</feature>